<dbReference type="PANTHER" id="PTHR37539">
    <property type="entry name" value="SECRETED PROTEIN-RELATED"/>
    <property type="match status" value="1"/>
</dbReference>
<dbReference type="PANTHER" id="PTHR37539:SF1">
    <property type="entry name" value="ER-BOUND OXYGENASE MPAB_MPAB'_RUBBER OXYGENASE CATALYTIC DOMAIN-CONTAINING PROTEIN"/>
    <property type="match status" value="1"/>
</dbReference>
<dbReference type="Proteomes" id="UP001291309">
    <property type="component" value="Unassembled WGS sequence"/>
</dbReference>
<dbReference type="EMBL" id="JAXIVS010000010">
    <property type="protein sequence ID" value="MDY7230098.1"/>
    <property type="molecule type" value="Genomic_DNA"/>
</dbReference>
<accession>A0ABU5HB93</accession>
<evidence type="ECO:0000313" key="3">
    <source>
        <dbReference type="Proteomes" id="UP001291309"/>
    </source>
</evidence>
<keyword evidence="3" id="KW-1185">Reference proteome</keyword>
<name>A0ABU5HB93_9BACT</name>
<dbReference type="InterPro" id="IPR037473">
    <property type="entry name" value="Lcp-like"/>
</dbReference>
<dbReference type="Pfam" id="PF09995">
    <property type="entry name" value="MPAB_Lcp_cat"/>
    <property type="match status" value="1"/>
</dbReference>
<dbReference type="GO" id="GO:0016491">
    <property type="term" value="F:oxidoreductase activity"/>
    <property type="evidence" value="ECO:0007669"/>
    <property type="project" value="UniProtKB-KW"/>
</dbReference>
<gene>
    <name evidence="2" type="ORF">SYV04_27130</name>
</gene>
<evidence type="ECO:0000313" key="2">
    <source>
        <dbReference type="EMBL" id="MDY7230098.1"/>
    </source>
</evidence>
<comment type="caution">
    <text evidence="2">The sequence shown here is derived from an EMBL/GenBank/DDBJ whole genome shotgun (WGS) entry which is preliminary data.</text>
</comment>
<dbReference type="RefSeq" id="WP_321548822.1">
    <property type="nucleotide sequence ID" value="NZ_JAXIVS010000010.1"/>
</dbReference>
<sequence length="379" mass="42253">MAEQLWSDDLLERPRQQCDPLADEAVSGLFQNGQVPAANTLMKQLVANEQVLPEQLPAGLRGYFEQSGRLPPWVDLGLLRKGEELFGRYGPQIVLSLLCSSLPSCYAAAKGVQVLHLTARLETDPYRRILETSQMIIDVMAPGGLESGGLGLRSAQKVRLMHAAVRHLIRRSGQWNAEWGQPINQEDMAGTLLTFSSLILQSLKRMGCDFTPVESQAYYHAWRVVGFVMGLDERLMPTSAEEGERLMATIQIRHYRASAEGQAMTRALLEMMQHMLPGNAFDGMPATLTRYLVGDTTADLLGVPPSDWERITVGPLRMLGWVVDKKVDMKPPVVAKLVSLVGRRMLDGLVWINRGPERLPFRIPSALRESWGVQGWERA</sequence>
<evidence type="ECO:0000259" key="1">
    <source>
        <dbReference type="Pfam" id="PF09995"/>
    </source>
</evidence>
<feature type="domain" description="ER-bound oxygenase mpaB/mpaB'/Rubber oxygenase catalytic" evidence="1">
    <location>
        <begin position="118"/>
        <end position="323"/>
    </location>
</feature>
<organism evidence="2 3">
    <name type="scientific">Hyalangium rubrum</name>
    <dbReference type="NCBI Taxonomy" id="3103134"/>
    <lineage>
        <taxon>Bacteria</taxon>
        <taxon>Pseudomonadati</taxon>
        <taxon>Myxococcota</taxon>
        <taxon>Myxococcia</taxon>
        <taxon>Myxococcales</taxon>
        <taxon>Cystobacterineae</taxon>
        <taxon>Archangiaceae</taxon>
        <taxon>Hyalangium</taxon>
    </lineage>
</organism>
<dbReference type="EC" id="1.-.-.-" evidence="2"/>
<dbReference type="InterPro" id="IPR018713">
    <property type="entry name" value="MPAB/Lcp_cat_dom"/>
</dbReference>
<proteinExistence type="predicted"/>
<protein>
    <submittedName>
        <fullName evidence="2">Oxygenase MpaB family protein</fullName>
        <ecNumber evidence="2">1.-.-.-</ecNumber>
    </submittedName>
</protein>
<keyword evidence="2" id="KW-0560">Oxidoreductase</keyword>
<reference evidence="2 3" key="1">
    <citation type="submission" date="2023-12" db="EMBL/GenBank/DDBJ databases">
        <title>the genome sequence of Hyalangium sp. s54d21.</title>
        <authorList>
            <person name="Zhang X."/>
        </authorList>
    </citation>
    <scope>NUCLEOTIDE SEQUENCE [LARGE SCALE GENOMIC DNA]</scope>
    <source>
        <strain evidence="3">s54d21</strain>
    </source>
</reference>